<dbReference type="Proteomes" id="UP000758856">
    <property type="component" value="Unassembled WGS sequence"/>
</dbReference>
<gene>
    <name evidence="1" type="ORF">GCM10008170_21690</name>
    <name evidence="2" type="ORF">JOD31_001065</name>
</gene>
<accession>A0A9W6IVP9</accession>
<dbReference type="AlphaFoldDB" id="A0A9W6IVP9"/>
<reference evidence="2 3" key="2">
    <citation type="submission" date="2021-01" db="EMBL/GenBank/DDBJ databases">
        <title>Genomic Encyclopedia of Type Strains, Phase IV (KMG-IV): sequencing the most valuable type-strain genomes for metagenomic binning, comparative biology and taxonomic classification.</title>
        <authorList>
            <person name="Goeker M."/>
        </authorList>
    </citation>
    <scope>NUCLEOTIDE SEQUENCE [LARGE SCALE GENOMIC DNA]</scope>
    <source>
        <strain evidence="2 3">DSM 6130</strain>
    </source>
</reference>
<evidence type="ECO:0000313" key="1">
    <source>
        <dbReference type="EMBL" id="GLK56150.1"/>
    </source>
</evidence>
<name>A0A9W6IVP9_9HYPH</name>
<dbReference type="RefSeq" id="WP_204949224.1">
    <property type="nucleotide sequence ID" value="NZ_BSFF01000002.1"/>
</dbReference>
<reference evidence="1" key="3">
    <citation type="submission" date="2023-01" db="EMBL/GenBank/DDBJ databases">
        <authorList>
            <person name="Sun Q."/>
            <person name="Evtushenko L."/>
        </authorList>
    </citation>
    <scope>NUCLEOTIDE SEQUENCE</scope>
    <source>
        <strain evidence="1">VKM B-1606</strain>
    </source>
</reference>
<evidence type="ECO:0000313" key="3">
    <source>
        <dbReference type="Proteomes" id="UP000758856"/>
    </source>
</evidence>
<evidence type="ECO:0000313" key="2">
    <source>
        <dbReference type="EMBL" id="MBM7850853.1"/>
    </source>
</evidence>
<dbReference type="EMBL" id="BSFF01000002">
    <property type="protein sequence ID" value="GLK56150.1"/>
    <property type="molecule type" value="Genomic_DNA"/>
</dbReference>
<protein>
    <submittedName>
        <fullName evidence="1">Uncharacterized protein</fullName>
    </submittedName>
</protein>
<evidence type="ECO:0000313" key="4">
    <source>
        <dbReference type="Proteomes" id="UP001143400"/>
    </source>
</evidence>
<dbReference type="EMBL" id="JAFBCY010000001">
    <property type="protein sequence ID" value="MBM7850853.1"/>
    <property type="molecule type" value="Genomic_DNA"/>
</dbReference>
<proteinExistence type="predicted"/>
<comment type="caution">
    <text evidence="1">The sequence shown here is derived from an EMBL/GenBank/DDBJ whole genome shotgun (WGS) entry which is preliminary data.</text>
</comment>
<keyword evidence="3" id="KW-1185">Reference proteome</keyword>
<dbReference type="Proteomes" id="UP001143400">
    <property type="component" value="Unassembled WGS sequence"/>
</dbReference>
<sequence length="115" mass="12038">MDQASRLEAHALIDQLVQDGDTFSRETAARLIALVPVQSKKALPISIGVSGTTVGGETKGHAAGVGDVSLKGDEKTFSAETSGDVPWRLGGYKVVHRPGKLTIERMMSVVPGQPG</sequence>
<reference evidence="1" key="1">
    <citation type="journal article" date="2014" name="Int. J. Syst. Evol. Microbiol.">
        <title>Complete genome sequence of Corynebacterium casei LMG S-19264T (=DSM 44701T), isolated from a smear-ripened cheese.</title>
        <authorList>
            <consortium name="US DOE Joint Genome Institute (JGI-PGF)"/>
            <person name="Walter F."/>
            <person name="Albersmeier A."/>
            <person name="Kalinowski J."/>
            <person name="Ruckert C."/>
        </authorList>
    </citation>
    <scope>NUCLEOTIDE SEQUENCE</scope>
    <source>
        <strain evidence="1">VKM B-1606</strain>
    </source>
</reference>
<organism evidence="1 4">
    <name type="scientific">Methylopila capsulata</name>
    <dbReference type="NCBI Taxonomy" id="61654"/>
    <lineage>
        <taxon>Bacteria</taxon>
        <taxon>Pseudomonadati</taxon>
        <taxon>Pseudomonadota</taxon>
        <taxon>Alphaproteobacteria</taxon>
        <taxon>Hyphomicrobiales</taxon>
        <taxon>Methylopilaceae</taxon>
        <taxon>Methylopila</taxon>
    </lineage>
</organism>